<dbReference type="Proteomes" id="UP000198406">
    <property type="component" value="Unassembled WGS sequence"/>
</dbReference>
<organism evidence="2 3">
    <name type="scientific">Fistulifera solaris</name>
    <name type="common">Oleaginous diatom</name>
    <dbReference type="NCBI Taxonomy" id="1519565"/>
    <lineage>
        <taxon>Eukaryota</taxon>
        <taxon>Sar</taxon>
        <taxon>Stramenopiles</taxon>
        <taxon>Ochrophyta</taxon>
        <taxon>Bacillariophyta</taxon>
        <taxon>Bacillariophyceae</taxon>
        <taxon>Bacillariophycidae</taxon>
        <taxon>Naviculales</taxon>
        <taxon>Naviculaceae</taxon>
        <taxon>Fistulifera</taxon>
    </lineage>
</organism>
<sequence length="706" mass="78649">MTTRRMRRTREVTTSGEEEDSSSSSGYDLYRIQGNTNAAWNAFRKNTKEEQEEDERNKTILAYNLLLLGYLNDSQHKSDTLLKRLDEMERSVLQNESISEAIKKQYHYFGVYNRALVHFASGDTEQTIRIANDAVKAIIQSKVQPEDNNIPILTQIAFLLLEALLATAMGRHYGFQHEMYDCPHPDKILEWLDTLDIDEQDAPIKFMLTLYKGRVDLAHLDESGKHMDNKVRSARKELKTAMEVYQHKLRQCFGADTASVVSSANSEGNSSTHFHLSSSSGHDYQQHQRPSSTVLQKYGQSALNLKAHLEQLKGNTKKSLILCSEAQASTKEDGSYDAIHENNHAVVYGTSGKCHLALHAMSKALRATKDPKDIAASSMFHNDGTVRRDNTPEILHNTAICALQAKNYLSAYECMVACITRSSHFRSRPRCWLRMAEACIGIFSELNEQHQRNDLSFTSVVEQGEPTGIIMEKSMLHNTMEVKSEELVASIGSAADVEQVKRNPLLRARSILEITIVWSQRKSTTDRDVLIAAQLSLVYVLLAFKDYSEALELTSKVLAEENREPGPVSLYRKRQFATARMYAGEALLNLSRAKDSVNLLAGDAKDESFGPLAVDLAGVTADQAATNEKAKAQLAKVEAMVRSSCSAAYAASGDMETAKQLANSAAALEDAHGVKHNQSDARNALIYALLREGQQFAALNVLTTFR</sequence>
<proteinExistence type="predicted"/>
<accession>A0A1Z5JW95</accession>
<feature type="region of interest" description="Disordered" evidence="1">
    <location>
        <begin position="1"/>
        <end position="27"/>
    </location>
</feature>
<dbReference type="PANTHER" id="PTHR12979:SF5">
    <property type="entry name" value="CCR4-NOT TRANSCRIPTION COMPLEX SUBUNIT 10"/>
    <property type="match status" value="1"/>
</dbReference>
<dbReference type="GO" id="GO:0030014">
    <property type="term" value="C:CCR4-NOT complex"/>
    <property type="evidence" value="ECO:0007669"/>
    <property type="project" value="InterPro"/>
</dbReference>
<comment type="caution">
    <text evidence="2">The sequence shown here is derived from an EMBL/GenBank/DDBJ whole genome shotgun (WGS) entry which is preliminary data.</text>
</comment>
<dbReference type="OrthoDB" id="25157at2759"/>
<dbReference type="GO" id="GO:0017148">
    <property type="term" value="P:negative regulation of translation"/>
    <property type="evidence" value="ECO:0007669"/>
    <property type="project" value="TreeGrafter"/>
</dbReference>
<dbReference type="AlphaFoldDB" id="A0A1Z5JW95"/>
<dbReference type="GO" id="GO:0006402">
    <property type="term" value="P:mRNA catabolic process"/>
    <property type="evidence" value="ECO:0007669"/>
    <property type="project" value="TreeGrafter"/>
</dbReference>
<dbReference type="InterPro" id="IPR039740">
    <property type="entry name" value="CNOT10"/>
</dbReference>
<dbReference type="PANTHER" id="PTHR12979">
    <property type="entry name" value="CCR4-NOT TRANSCRIPTION COMPLEX SUBUNIT 10"/>
    <property type="match status" value="1"/>
</dbReference>
<feature type="compositionally biased region" description="Low complexity" evidence="1">
    <location>
        <begin position="270"/>
        <end position="282"/>
    </location>
</feature>
<evidence type="ECO:0000313" key="3">
    <source>
        <dbReference type="Proteomes" id="UP000198406"/>
    </source>
</evidence>
<evidence type="ECO:0000256" key="1">
    <source>
        <dbReference type="SAM" id="MobiDB-lite"/>
    </source>
</evidence>
<reference evidence="2 3" key="1">
    <citation type="journal article" date="2015" name="Plant Cell">
        <title>Oil accumulation by the oleaginous diatom Fistulifera solaris as revealed by the genome and transcriptome.</title>
        <authorList>
            <person name="Tanaka T."/>
            <person name="Maeda Y."/>
            <person name="Veluchamy A."/>
            <person name="Tanaka M."/>
            <person name="Abida H."/>
            <person name="Marechal E."/>
            <person name="Bowler C."/>
            <person name="Muto M."/>
            <person name="Sunaga Y."/>
            <person name="Tanaka M."/>
            <person name="Yoshino T."/>
            <person name="Taniguchi T."/>
            <person name="Fukuda Y."/>
            <person name="Nemoto M."/>
            <person name="Matsumoto M."/>
            <person name="Wong P.S."/>
            <person name="Aburatani S."/>
            <person name="Fujibuchi W."/>
        </authorList>
    </citation>
    <scope>NUCLEOTIDE SEQUENCE [LARGE SCALE GENOMIC DNA]</scope>
    <source>
        <strain evidence="2 3">JPCC DA0580</strain>
    </source>
</reference>
<protein>
    <recommendedName>
        <fullName evidence="4">CCR4-NOT transcription complex subunit 10</fullName>
    </recommendedName>
</protein>
<dbReference type="InParanoid" id="A0A1Z5JW95"/>
<feature type="region of interest" description="Disordered" evidence="1">
    <location>
        <begin position="264"/>
        <end position="288"/>
    </location>
</feature>
<keyword evidence="3" id="KW-1185">Reference proteome</keyword>
<evidence type="ECO:0000313" key="2">
    <source>
        <dbReference type="EMBL" id="GAX18102.1"/>
    </source>
</evidence>
<gene>
    <name evidence="2" type="ORF">FisN_25Hh079</name>
</gene>
<name>A0A1Z5JW95_FISSO</name>
<dbReference type="EMBL" id="BDSP01000124">
    <property type="protein sequence ID" value="GAX18102.1"/>
    <property type="molecule type" value="Genomic_DNA"/>
</dbReference>
<evidence type="ECO:0008006" key="4">
    <source>
        <dbReference type="Google" id="ProtNLM"/>
    </source>
</evidence>